<name>A0A290XF80_9GAMM</name>
<dbReference type="Proteomes" id="UP000218968">
    <property type="component" value="Chromosome"/>
</dbReference>
<organism evidence="1 2">
    <name type="scientific">Luteimonas chenhongjianii</name>
    <dbReference type="NCBI Taxonomy" id="2006110"/>
    <lineage>
        <taxon>Bacteria</taxon>
        <taxon>Pseudomonadati</taxon>
        <taxon>Pseudomonadota</taxon>
        <taxon>Gammaproteobacteria</taxon>
        <taxon>Lysobacterales</taxon>
        <taxon>Lysobacteraceae</taxon>
        <taxon>Luteimonas</taxon>
    </lineage>
</organism>
<dbReference type="OrthoDB" id="5295974at2"/>
<reference evidence="2" key="1">
    <citation type="submission" date="2017-09" db="EMBL/GenBank/DDBJ databases">
        <title>Luteimonas liuhanmingii sp.nov., isolated from the intestinal contents of Tibetan Plateau Pika in Yushu, Qinghai Province, China.</title>
        <authorList>
            <person name="Gui Z."/>
        </authorList>
    </citation>
    <scope>NUCLEOTIDE SEQUENCE [LARGE SCALE GENOMIC DNA]</scope>
    <source>
        <strain evidence="2">100111</strain>
    </source>
</reference>
<accession>A0A290XF80</accession>
<protein>
    <submittedName>
        <fullName evidence="1">Phosphoglycerate mutase</fullName>
    </submittedName>
</protein>
<dbReference type="PIRSF" id="PIRSF015283">
    <property type="entry name" value="Regulatory_RpfE"/>
    <property type="match status" value="1"/>
</dbReference>
<gene>
    <name evidence="1" type="ORF">CNR27_09295</name>
</gene>
<dbReference type="AlphaFoldDB" id="A0A290XF80"/>
<dbReference type="RefSeq" id="WP_096298189.1">
    <property type="nucleotide sequence ID" value="NZ_CP023406.1"/>
</dbReference>
<dbReference type="EMBL" id="CP023406">
    <property type="protein sequence ID" value="ATD67606.1"/>
    <property type="molecule type" value="Genomic_DNA"/>
</dbReference>
<keyword evidence="2" id="KW-1185">Reference proteome</keyword>
<evidence type="ECO:0000313" key="1">
    <source>
        <dbReference type="EMBL" id="ATD67606.1"/>
    </source>
</evidence>
<dbReference type="KEGG" id="lum:CNR27_09295"/>
<dbReference type="InterPro" id="IPR016631">
    <property type="entry name" value="Regulatory_RpfE"/>
</dbReference>
<proteinExistence type="predicted"/>
<evidence type="ECO:0000313" key="2">
    <source>
        <dbReference type="Proteomes" id="UP000218968"/>
    </source>
</evidence>
<sequence length="325" mass="35083">MSVVTFLLPAPARFGAQRWLPDVARAFGRADVATQTPGRRAQLARHVDLPDGSWPLAALSRQVDAGDAGAPETAWLRADPAWLRPDINGVRLMAHGDALGVSTDDCAALLPALQEMFADAGFQLDAPVPARWYLRLPRDTRLPAFPDPSDALGTDLSEFEDTSPDARRWRALGSEAQILLHNHPWNAARAAAGRPPINALWFWGGGTLPEARAGGGAAPRQVYTDDATLHALAAGAAGAQALPSRWPDLDLDLDPGAAALFDLSALRDLRQLQADWLQPALAAMKRGRIAVLTLDDEDGGVFALRRWHRLRMWRAPRTPAAAKPS</sequence>